<name>A0A0V1BFQ3_TRISP</name>
<sequence length="178" mass="20299">MSNKWHLKLPCAYLNTQGSSPSGSPFKWIDDGKFFDIIMRYSLKLPSFVQYFVVLGKSIFLHFRSVSNKLKKVVSIRVEMLSTPRGVPLVKCNVQMLLGSATFLEGIGSQDSFRFLSLRFKSQLPRETNAYVSNEWPLKLPCAYLNTLESSHLKLRLKGSTMYSLKLPSFVQYFVVLG</sequence>
<evidence type="ECO:0000313" key="1">
    <source>
        <dbReference type="EMBL" id="KRY35698.1"/>
    </source>
</evidence>
<protein>
    <submittedName>
        <fullName evidence="1">Uncharacterized protein</fullName>
    </submittedName>
</protein>
<dbReference type="InParanoid" id="A0A0V1BFQ3"/>
<organism evidence="1 2">
    <name type="scientific">Trichinella spiralis</name>
    <name type="common">Trichina worm</name>
    <dbReference type="NCBI Taxonomy" id="6334"/>
    <lineage>
        <taxon>Eukaryota</taxon>
        <taxon>Metazoa</taxon>
        <taxon>Ecdysozoa</taxon>
        <taxon>Nematoda</taxon>
        <taxon>Enoplea</taxon>
        <taxon>Dorylaimia</taxon>
        <taxon>Trichinellida</taxon>
        <taxon>Trichinellidae</taxon>
        <taxon>Trichinella</taxon>
    </lineage>
</organism>
<accession>A0A0V1BFQ3</accession>
<proteinExistence type="predicted"/>
<dbReference type="Proteomes" id="UP000054776">
    <property type="component" value="Unassembled WGS sequence"/>
</dbReference>
<reference evidence="1 2" key="1">
    <citation type="submission" date="2015-01" db="EMBL/GenBank/DDBJ databases">
        <title>Evolution of Trichinella species and genotypes.</title>
        <authorList>
            <person name="Korhonen P.K."/>
            <person name="Edoardo P."/>
            <person name="Giuseppe L.R."/>
            <person name="Gasser R.B."/>
        </authorList>
    </citation>
    <scope>NUCLEOTIDE SEQUENCE [LARGE SCALE GENOMIC DNA]</scope>
    <source>
        <strain evidence="1">ISS3</strain>
    </source>
</reference>
<evidence type="ECO:0000313" key="2">
    <source>
        <dbReference type="Proteomes" id="UP000054776"/>
    </source>
</evidence>
<comment type="caution">
    <text evidence="1">The sequence shown here is derived from an EMBL/GenBank/DDBJ whole genome shotgun (WGS) entry which is preliminary data.</text>
</comment>
<gene>
    <name evidence="1" type="ORF">T01_566</name>
</gene>
<dbReference type="AlphaFoldDB" id="A0A0V1BFQ3"/>
<dbReference type="EMBL" id="JYDH01000051">
    <property type="protein sequence ID" value="KRY35698.1"/>
    <property type="molecule type" value="Genomic_DNA"/>
</dbReference>
<keyword evidence="2" id="KW-1185">Reference proteome</keyword>